<keyword evidence="2" id="KW-1185">Reference proteome</keyword>
<gene>
    <name evidence="1" type="ORF">FLAPXU55_02261</name>
</gene>
<dbReference type="AlphaFoldDB" id="A0A9N8J366"/>
<accession>A0A9N8J366</accession>
<proteinExistence type="predicted"/>
<organism evidence="1 2">
    <name type="scientific">Flavobacterium panici</name>
    <dbReference type="NCBI Taxonomy" id="2654843"/>
    <lineage>
        <taxon>Bacteria</taxon>
        <taxon>Pseudomonadati</taxon>
        <taxon>Bacteroidota</taxon>
        <taxon>Flavobacteriia</taxon>
        <taxon>Flavobacteriales</taxon>
        <taxon>Flavobacteriaceae</taxon>
        <taxon>Flavobacterium</taxon>
    </lineage>
</organism>
<name>A0A9N8J366_9FLAO</name>
<evidence type="ECO:0000313" key="2">
    <source>
        <dbReference type="Proteomes" id="UP000533639"/>
    </source>
</evidence>
<comment type="caution">
    <text evidence="1">The sequence shown here is derived from an EMBL/GenBank/DDBJ whole genome shotgun (WGS) entry which is preliminary data.</text>
</comment>
<dbReference type="EMBL" id="CAIJDE010000042">
    <property type="protein sequence ID" value="CAC9974564.1"/>
    <property type="molecule type" value="Genomic_DNA"/>
</dbReference>
<evidence type="ECO:0000313" key="1">
    <source>
        <dbReference type="EMBL" id="CAC9974564.1"/>
    </source>
</evidence>
<dbReference type="Proteomes" id="UP000533639">
    <property type="component" value="Unassembled WGS sequence"/>
</dbReference>
<reference evidence="1 2" key="1">
    <citation type="submission" date="2020-06" db="EMBL/GenBank/DDBJ databases">
        <authorList>
            <person name="Criscuolo A."/>
        </authorList>
    </citation>
    <scope>NUCLEOTIDE SEQUENCE [LARGE SCALE GENOMIC DNA]</scope>
    <source>
        <strain evidence="1">PXU-55</strain>
    </source>
</reference>
<protein>
    <submittedName>
        <fullName evidence="1">Uncharacterized protein</fullName>
    </submittedName>
</protein>
<sequence>MTKIILDNHSEEPEDKMQELKKEISIKPNLFQGRTEAELQNAKFPEWDITPPNQFINPRIKAQ</sequence>
<dbReference type="RefSeq" id="WP_180857743.1">
    <property type="nucleotide sequence ID" value="NZ_CAIJDE010000042.1"/>
</dbReference>